<feature type="transmembrane region" description="Helical" evidence="1">
    <location>
        <begin position="346"/>
        <end position="364"/>
    </location>
</feature>
<keyword evidence="1" id="KW-0472">Membrane</keyword>
<feature type="chain" id="PRO_5046415516" evidence="2">
    <location>
        <begin position="27"/>
        <end position="519"/>
    </location>
</feature>
<proteinExistence type="predicted"/>
<feature type="transmembrane region" description="Helical" evidence="1">
    <location>
        <begin position="305"/>
        <end position="326"/>
    </location>
</feature>
<keyword evidence="1" id="KW-1133">Transmembrane helix</keyword>
<comment type="caution">
    <text evidence="3">The sequence shown here is derived from an EMBL/GenBank/DDBJ whole genome shotgun (WGS) entry which is preliminary data.</text>
</comment>
<gene>
    <name evidence="3" type="ORF">PCOR1329_LOCUS66795</name>
</gene>
<dbReference type="EMBL" id="CAUYUJ010018621">
    <property type="protein sequence ID" value="CAK0885082.1"/>
    <property type="molecule type" value="Genomic_DNA"/>
</dbReference>
<evidence type="ECO:0000256" key="1">
    <source>
        <dbReference type="SAM" id="Phobius"/>
    </source>
</evidence>
<name>A0ABN9WF95_9DINO</name>
<evidence type="ECO:0000313" key="4">
    <source>
        <dbReference type="Proteomes" id="UP001189429"/>
    </source>
</evidence>
<keyword evidence="4" id="KW-1185">Reference proteome</keyword>
<reference evidence="3" key="1">
    <citation type="submission" date="2023-10" db="EMBL/GenBank/DDBJ databases">
        <authorList>
            <person name="Chen Y."/>
            <person name="Shah S."/>
            <person name="Dougan E. K."/>
            <person name="Thang M."/>
            <person name="Chan C."/>
        </authorList>
    </citation>
    <scope>NUCLEOTIDE SEQUENCE [LARGE SCALE GENOMIC DNA]</scope>
</reference>
<feature type="signal peptide" evidence="2">
    <location>
        <begin position="1"/>
        <end position="26"/>
    </location>
</feature>
<accession>A0ABN9WF95</accession>
<keyword evidence="1" id="KW-0812">Transmembrane</keyword>
<dbReference type="Proteomes" id="UP001189429">
    <property type="component" value="Unassembled WGS sequence"/>
</dbReference>
<evidence type="ECO:0000313" key="3">
    <source>
        <dbReference type="EMBL" id="CAK0885082.1"/>
    </source>
</evidence>
<organism evidence="3 4">
    <name type="scientific">Prorocentrum cordatum</name>
    <dbReference type="NCBI Taxonomy" id="2364126"/>
    <lineage>
        <taxon>Eukaryota</taxon>
        <taxon>Sar</taxon>
        <taxon>Alveolata</taxon>
        <taxon>Dinophyceae</taxon>
        <taxon>Prorocentrales</taxon>
        <taxon>Prorocentraceae</taxon>
        <taxon>Prorocentrum</taxon>
    </lineage>
</organism>
<sequence length="519" mass="58241">MAPCANPLVRAHVAIVACALPWLASAGGGGGENIFKLKAVDLDNWEFWGIFAGMVFYGVIIDRLQYFTEEAVKDYRLSKMIFDRCITEFMIFGIVAMSLFLIMNVVPDISPRTASQLTFCDMLVSFAACSLILLGWIYSCLRVNVQALVVSGSDKSILGWKPMPEKMQKQFMALNQLDDHNFAWLPYFNESLANQICNLININWKTWVITCLISLPMVYIKSQQHKTEENTYIFGYADLEWILVLLILVTWVVIRMLRNKLYSTLDKAGDPDEAGKDVDVKDKLLGGEHGSAQQLIEKQARWSNILALVLQLEAVLMCFVAGMYVMHMSYNIDYVHWSTALLWKGLFVAGCVIGLFLLGPLALLELTSIQAFVDPDDDVLSSIMAQVNEIWSDCEHIRRQMESKSYAAGSHASAKEWAKKELTKVNGTDTIAKSTLQKDLSAMGIRISKRNAKNIFDHLDVNSSDRASTGGTLRSSPSMRKMKDAAKSILEHQISVDTFIDMVFESHMDRCVDKSAGEE</sequence>
<feature type="transmembrane region" description="Helical" evidence="1">
    <location>
        <begin position="123"/>
        <end position="141"/>
    </location>
</feature>
<feature type="transmembrane region" description="Helical" evidence="1">
    <location>
        <begin position="47"/>
        <end position="64"/>
    </location>
</feature>
<feature type="transmembrane region" description="Helical" evidence="1">
    <location>
        <begin position="85"/>
        <end position="103"/>
    </location>
</feature>
<protein>
    <submittedName>
        <fullName evidence="3">Uncharacterized protein</fullName>
    </submittedName>
</protein>
<evidence type="ECO:0000256" key="2">
    <source>
        <dbReference type="SAM" id="SignalP"/>
    </source>
</evidence>
<keyword evidence="2" id="KW-0732">Signal</keyword>
<feature type="transmembrane region" description="Helical" evidence="1">
    <location>
        <begin position="232"/>
        <end position="254"/>
    </location>
</feature>